<dbReference type="AlphaFoldDB" id="A0A5B7IAC9"/>
<evidence type="ECO:0000313" key="2">
    <source>
        <dbReference type="EMBL" id="MPC77828.1"/>
    </source>
</evidence>
<sequence>MVTKTQHTRLITTAAPHALLTHELEIESCLKASVTKLTPPLRAAGGGSRAAAPCIPFKAGQAGRLAGRPSESPGVSSAAVRPTRI</sequence>
<protein>
    <submittedName>
        <fullName evidence="2">Uncharacterized protein</fullName>
    </submittedName>
</protein>
<accession>A0A5B7IAC9</accession>
<comment type="caution">
    <text evidence="2">The sequence shown here is derived from an EMBL/GenBank/DDBJ whole genome shotgun (WGS) entry which is preliminary data.</text>
</comment>
<proteinExistence type="predicted"/>
<reference evidence="2 3" key="1">
    <citation type="submission" date="2019-05" db="EMBL/GenBank/DDBJ databases">
        <title>Another draft genome of Portunus trituberculatus and its Hox gene families provides insights of decapod evolution.</title>
        <authorList>
            <person name="Jeong J.-H."/>
            <person name="Song I."/>
            <person name="Kim S."/>
            <person name="Choi T."/>
            <person name="Kim D."/>
            <person name="Ryu S."/>
            <person name="Kim W."/>
        </authorList>
    </citation>
    <scope>NUCLEOTIDE SEQUENCE [LARGE SCALE GENOMIC DNA]</scope>
    <source>
        <tissue evidence="2">Muscle</tissue>
    </source>
</reference>
<gene>
    <name evidence="2" type="ORF">E2C01_072295</name>
</gene>
<dbReference type="Proteomes" id="UP000324222">
    <property type="component" value="Unassembled WGS sequence"/>
</dbReference>
<evidence type="ECO:0000256" key="1">
    <source>
        <dbReference type="SAM" id="MobiDB-lite"/>
    </source>
</evidence>
<keyword evidence="3" id="KW-1185">Reference proteome</keyword>
<name>A0A5B7IAC9_PORTR</name>
<dbReference type="EMBL" id="VSRR010046861">
    <property type="protein sequence ID" value="MPC77828.1"/>
    <property type="molecule type" value="Genomic_DNA"/>
</dbReference>
<feature type="region of interest" description="Disordered" evidence="1">
    <location>
        <begin position="62"/>
        <end position="85"/>
    </location>
</feature>
<evidence type="ECO:0000313" key="3">
    <source>
        <dbReference type="Proteomes" id="UP000324222"/>
    </source>
</evidence>
<organism evidence="2 3">
    <name type="scientific">Portunus trituberculatus</name>
    <name type="common">Swimming crab</name>
    <name type="synonym">Neptunus trituberculatus</name>
    <dbReference type="NCBI Taxonomy" id="210409"/>
    <lineage>
        <taxon>Eukaryota</taxon>
        <taxon>Metazoa</taxon>
        <taxon>Ecdysozoa</taxon>
        <taxon>Arthropoda</taxon>
        <taxon>Crustacea</taxon>
        <taxon>Multicrustacea</taxon>
        <taxon>Malacostraca</taxon>
        <taxon>Eumalacostraca</taxon>
        <taxon>Eucarida</taxon>
        <taxon>Decapoda</taxon>
        <taxon>Pleocyemata</taxon>
        <taxon>Brachyura</taxon>
        <taxon>Eubrachyura</taxon>
        <taxon>Portunoidea</taxon>
        <taxon>Portunidae</taxon>
        <taxon>Portuninae</taxon>
        <taxon>Portunus</taxon>
    </lineage>
</organism>